<evidence type="ECO:0000256" key="1">
    <source>
        <dbReference type="SAM" id="Phobius"/>
    </source>
</evidence>
<dbReference type="Proteomes" id="UP000031535">
    <property type="component" value="Unassembled WGS sequence"/>
</dbReference>
<keyword evidence="1" id="KW-0472">Membrane</keyword>
<dbReference type="PANTHER" id="PTHR30386:SF28">
    <property type="entry name" value="EXPORTED PROTEIN"/>
    <property type="match status" value="1"/>
</dbReference>
<keyword evidence="1" id="KW-1133">Transmembrane helix</keyword>
<dbReference type="Gene3D" id="2.40.50.100">
    <property type="match status" value="1"/>
</dbReference>
<reference evidence="2 3" key="1">
    <citation type="submission" date="2015-01" db="EMBL/GenBank/DDBJ databases">
        <title>Complete genome of Pseudomonas batumici UCM B-321 producer of the batumin antibiotic with strong antistaphilococcal and potential anticancer activity.</title>
        <authorList>
            <person name="Klochko V.V."/>
            <person name="Zelena L.B."/>
            <person name="Elena K.A."/>
            <person name="Reva O.N."/>
        </authorList>
    </citation>
    <scope>NUCLEOTIDE SEQUENCE [LARGE SCALE GENOMIC DNA]</scope>
    <source>
        <strain evidence="2 3">UCM B-321</strain>
    </source>
</reference>
<dbReference type="PATRIC" id="fig|226910.6.peg.5181"/>
<sequence length="426" mass="46831">MLELGKVAPRAALAPVVFAWFVCLFFAGGLVLLFIGNYAKKEDVQGRILTRDVVRITSERPAHIREVLVEAGESVSKDQPLVRIRTLEPESFNEGSDKPLSAQSAERLGSLLDDATGDETQARSAHETQKKLLQLQIEQLHKDLQLTATIKRSIQRRAAIALENRQRHERLAAEGAVSVAALNEAIVKHEAVLQDLANNDLAQASAQQRILELEQRGSEADHTLTSRLSGLARQRHDLRERLENLNKSQEYVLLSPVEGVVDAVSVFPGARAQGGQPMMLLRISRALHEAPVVVLDVSPAAIGFASAGTEVIVRVDAFPYERYGVIKGQIVRSTASTYLEAPPGARTDGEEPGPTYRAEVKLDFSDSRTKIRQDWLKDGMTLSGSLRLERLNLMEWLFLPVLRGLAGNPDYLPTLGTPARPVDKSA</sequence>
<dbReference type="InterPro" id="IPR050739">
    <property type="entry name" value="MFP"/>
</dbReference>
<name>A0A0C2E4Y1_9PSED</name>
<dbReference type="EMBL" id="JXDG01000068">
    <property type="protein sequence ID" value="KIH80894.1"/>
    <property type="molecule type" value="Genomic_DNA"/>
</dbReference>
<keyword evidence="3" id="KW-1185">Reference proteome</keyword>
<proteinExistence type="predicted"/>
<dbReference type="PANTHER" id="PTHR30386">
    <property type="entry name" value="MEMBRANE FUSION SUBUNIT OF EMRAB-TOLC MULTIDRUG EFFLUX PUMP"/>
    <property type="match status" value="1"/>
</dbReference>
<keyword evidence="1" id="KW-0812">Transmembrane</keyword>
<protein>
    <submittedName>
        <fullName evidence="2">HlyD family secretion protein</fullName>
    </submittedName>
</protein>
<gene>
    <name evidence="2" type="ORF">UCMB321_5192</name>
</gene>
<evidence type="ECO:0000313" key="3">
    <source>
        <dbReference type="Proteomes" id="UP000031535"/>
    </source>
</evidence>
<comment type="caution">
    <text evidence="2">The sequence shown here is derived from an EMBL/GenBank/DDBJ whole genome shotgun (WGS) entry which is preliminary data.</text>
</comment>
<accession>A0A0C2E4Y1</accession>
<dbReference type="RefSeq" id="WP_245220851.1">
    <property type="nucleotide sequence ID" value="NZ_JXDG01000068.1"/>
</dbReference>
<dbReference type="STRING" id="226910.UCMB321_5192"/>
<dbReference type="PRINTS" id="PR01490">
    <property type="entry name" value="RTXTOXIND"/>
</dbReference>
<evidence type="ECO:0000313" key="2">
    <source>
        <dbReference type="EMBL" id="KIH80894.1"/>
    </source>
</evidence>
<organism evidence="2 3">
    <name type="scientific">Pseudomonas batumici</name>
    <dbReference type="NCBI Taxonomy" id="226910"/>
    <lineage>
        <taxon>Bacteria</taxon>
        <taxon>Pseudomonadati</taxon>
        <taxon>Pseudomonadota</taxon>
        <taxon>Gammaproteobacteria</taxon>
        <taxon>Pseudomonadales</taxon>
        <taxon>Pseudomonadaceae</taxon>
        <taxon>Pseudomonas</taxon>
    </lineage>
</organism>
<feature type="transmembrane region" description="Helical" evidence="1">
    <location>
        <begin position="12"/>
        <end position="35"/>
    </location>
</feature>
<dbReference type="AlphaFoldDB" id="A0A0C2E4Y1"/>